<feature type="transmembrane region" description="Helical" evidence="1">
    <location>
        <begin position="6"/>
        <end position="28"/>
    </location>
</feature>
<keyword evidence="1" id="KW-0812">Transmembrane</keyword>
<reference evidence="2" key="1">
    <citation type="journal article" date="2014" name="Front. Microbiol.">
        <title>High frequency of phylogenetically diverse reductive dehalogenase-homologous genes in deep subseafloor sedimentary metagenomes.</title>
        <authorList>
            <person name="Kawai M."/>
            <person name="Futagami T."/>
            <person name="Toyoda A."/>
            <person name="Takaki Y."/>
            <person name="Nishi S."/>
            <person name="Hori S."/>
            <person name="Arai W."/>
            <person name="Tsubouchi T."/>
            <person name="Morono Y."/>
            <person name="Uchiyama I."/>
            <person name="Ito T."/>
            <person name="Fujiyama A."/>
            <person name="Inagaki F."/>
            <person name="Takami H."/>
        </authorList>
    </citation>
    <scope>NUCLEOTIDE SEQUENCE</scope>
    <source>
        <strain evidence="2">Expedition CK06-06</strain>
    </source>
</reference>
<feature type="non-terminal residue" evidence="2">
    <location>
        <position position="1"/>
    </location>
</feature>
<sequence length="297" mass="32726">GIIGSGVFAGLSLLVPGLSFAGFSLYGFSPMIKHLGQKITSPKAGTTTMMRAAISNARQDMVSKDIKIDNILGIKKGYGLKTEFGSLFDKSASVRSINQISSSGQAVEYMVSTKAKDFDHNIYYALESQSSSQTFYDPSLIVENLEAQVELLKNRIQTLELLSKAKEISSNLEEKMSVNPKKVSIVIESDTLLQQSSSGSELKVWVHMVSSPEEKLIYIPSGAKAEEINFEIRRQLELSRDSPELRIMFEKDGKIISLASEPNIIIDDIVGTTRLIVMGEMSIYGDRSNTYDDDTKS</sequence>
<gene>
    <name evidence="2" type="ORF">S03H2_28983</name>
</gene>
<protein>
    <submittedName>
        <fullName evidence="2">Uncharacterized protein</fullName>
    </submittedName>
</protein>
<evidence type="ECO:0000256" key="1">
    <source>
        <dbReference type="SAM" id="Phobius"/>
    </source>
</evidence>
<accession>X1GRG4</accession>
<evidence type="ECO:0000313" key="2">
    <source>
        <dbReference type="EMBL" id="GAH60451.1"/>
    </source>
</evidence>
<dbReference type="EMBL" id="BARU01017476">
    <property type="protein sequence ID" value="GAH60451.1"/>
    <property type="molecule type" value="Genomic_DNA"/>
</dbReference>
<keyword evidence="1" id="KW-0472">Membrane</keyword>
<proteinExistence type="predicted"/>
<name>X1GRG4_9ZZZZ</name>
<keyword evidence="1" id="KW-1133">Transmembrane helix</keyword>
<feature type="non-terminal residue" evidence="2">
    <location>
        <position position="297"/>
    </location>
</feature>
<comment type="caution">
    <text evidence="2">The sequence shown here is derived from an EMBL/GenBank/DDBJ whole genome shotgun (WGS) entry which is preliminary data.</text>
</comment>
<dbReference type="AlphaFoldDB" id="X1GRG4"/>
<organism evidence="2">
    <name type="scientific">marine sediment metagenome</name>
    <dbReference type="NCBI Taxonomy" id="412755"/>
    <lineage>
        <taxon>unclassified sequences</taxon>
        <taxon>metagenomes</taxon>
        <taxon>ecological metagenomes</taxon>
    </lineage>
</organism>